<sequence>MANQTNQIGIDFNKVFMYFYGNRNPHPAEDTERVATSLGLRPTDLSAARLKLVKDGYLIEEDMMKSIRIMLLVEIGFITCR</sequence>
<dbReference type="RefSeq" id="WP_345254678.1">
    <property type="nucleotide sequence ID" value="NZ_BAABGY010000006.1"/>
</dbReference>
<gene>
    <name evidence="1" type="ORF">GCM10023184_14470</name>
</gene>
<name>A0ABP8GKT7_9BACT</name>
<organism evidence="1 2">
    <name type="scientific">Flaviaesturariibacter amylovorans</name>
    <dbReference type="NCBI Taxonomy" id="1084520"/>
    <lineage>
        <taxon>Bacteria</taxon>
        <taxon>Pseudomonadati</taxon>
        <taxon>Bacteroidota</taxon>
        <taxon>Chitinophagia</taxon>
        <taxon>Chitinophagales</taxon>
        <taxon>Chitinophagaceae</taxon>
        <taxon>Flaviaestuariibacter</taxon>
    </lineage>
</organism>
<evidence type="ECO:0000313" key="2">
    <source>
        <dbReference type="Proteomes" id="UP001501725"/>
    </source>
</evidence>
<protein>
    <submittedName>
        <fullName evidence="1">Uncharacterized protein</fullName>
    </submittedName>
</protein>
<dbReference type="Proteomes" id="UP001501725">
    <property type="component" value="Unassembled WGS sequence"/>
</dbReference>
<evidence type="ECO:0000313" key="1">
    <source>
        <dbReference type="EMBL" id="GAA4326054.1"/>
    </source>
</evidence>
<proteinExistence type="predicted"/>
<keyword evidence="2" id="KW-1185">Reference proteome</keyword>
<reference evidence="2" key="1">
    <citation type="journal article" date="2019" name="Int. J. Syst. Evol. Microbiol.">
        <title>The Global Catalogue of Microorganisms (GCM) 10K type strain sequencing project: providing services to taxonomists for standard genome sequencing and annotation.</title>
        <authorList>
            <consortium name="The Broad Institute Genomics Platform"/>
            <consortium name="The Broad Institute Genome Sequencing Center for Infectious Disease"/>
            <person name="Wu L."/>
            <person name="Ma J."/>
        </authorList>
    </citation>
    <scope>NUCLEOTIDE SEQUENCE [LARGE SCALE GENOMIC DNA]</scope>
    <source>
        <strain evidence="2">JCM 17919</strain>
    </source>
</reference>
<dbReference type="EMBL" id="BAABGY010000006">
    <property type="protein sequence ID" value="GAA4326054.1"/>
    <property type="molecule type" value="Genomic_DNA"/>
</dbReference>
<accession>A0ABP8GKT7</accession>
<comment type="caution">
    <text evidence="1">The sequence shown here is derived from an EMBL/GenBank/DDBJ whole genome shotgun (WGS) entry which is preliminary data.</text>
</comment>